<reference evidence="5 6" key="1">
    <citation type="submission" date="2016-10" db="EMBL/GenBank/DDBJ databases">
        <title>Genome sequence of Planktotalea frisia SH6-1.</title>
        <authorList>
            <person name="Poehlein A."/>
            <person name="Bakenhus I."/>
            <person name="Voget S."/>
            <person name="Brinkhoff T."/>
            <person name="Simon M."/>
        </authorList>
    </citation>
    <scope>NUCLEOTIDE SEQUENCE [LARGE SCALE GENOMIC DNA]</scope>
    <source>
        <strain evidence="5 6">SH6-1</strain>
    </source>
</reference>
<evidence type="ECO:0000256" key="1">
    <source>
        <dbReference type="ARBA" id="ARBA00007274"/>
    </source>
</evidence>
<keyword evidence="5" id="KW-0012">Acyltransferase</keyword>
<evidence type="ECO:0000256" key="3">
    <source>
        <dbReference type="PIRSR" id="PIRSR620019-2"/>
    </source>
</evidence>
<feature type="binding site" evidence="3">
    <location>
        <position position="158"/>
    </location>
    <ligand>
        <name>acetyl-CoA</name>
        <dbReference type="ChEBI" id="CHEBI:57288"/>
    </ligand>
</feature>
<feature type="binding site" evidence="3">
    <location>
        <position position="137"/>
    </location>
    <ligand>
        <name>acetyl-CoA</name>
        <dbReference type="ChEBI" id="CHEBI:57288"/>
    </ligand>
</feature>
<keyword evidence="5" id="KW-0808">Transferase</keyword>
<organism evidence="5 6">
    <name type="scientific">Planktotalea frisia</name>
    <dbReference type="NCBI Taxonomy" id="696762"/>
    <lineage>
        <taxon>Bacteria</taxon>
        <taxon>Pseudomonadati</taxon>
        <taxon>Pseudomonadota</taxon>
        <taxon>Alphaproteobacteria</taxon>
        <taxon>Rhodobacterales</taxon>
        <taxon>Paracoccaceae</taxon>
        <taxon>Planktotalea</taxon>
    </lineage>
</organism>
<dbReference type="InterPro" id="IPR041561">
    <property type="entry name" value="PglD_N"/>
</dbReference>
<dbReference type="EC" id="2.3.1.-" evidence="5"/>
<feature type="active site" description="Proton acceptor" evidence="2">
    <location>
        <position position="128"/>
    </location>
</feature>
<accession>A0A1L9NRL1</accession>
<keyword evidence="6" id="KW-1185">Reference proteome</keyword>
<name>A0A1L9NRL1_9RHOB</name>
<dbReference type="CDD" id="cd03360">
    <property type="entry name" value="LbH_AT_putative"/>
    <property type="match status" value="1"/>
</dbReference>
<feature type="binding site" evidence="3">
    <location>
        <position position="64"/>
    </location>
    <ligand>
        <name>substrate</name>
    </ligand>
</feature>
<evidence type="ECO:0000313" key="6">
    <source>
        <dbReference type="Proteomes" id="UP000184514"/>
    </source>
</evidence>
<feature type="site" description="Increases basicity of active site His" evidence="2">
    <location>
        <position position="129"/>
    </location>
</feature>
<comment type="similarity">
    <text evidence="1">Belongs to the transferase hexapeptide repeat family.</text>
</comment>
<dbReference type="PANTHER" id="PTHR43300:SF7">
    <property type="entry name" value="UDP-N-ACETYLBACILLOSAMINE N-ACETYLTRANSFERASE"/>
    <property type="match status" value="1"/>
</dbReference>
<dbReference type="EMBL" id="MLCB01000210">
    <property type="protein sequence ID" value="OJI91946.1"/>
    <property type="molecule type" value="Genomic_DNA"/>
</dbReference>
<dbReference type="RefSeq" id="WP_072632328.1">
    <property type="nucleotide sequence ID" value="NZ_JABBAN010000228.1"/>
</dbReference>
<evidence type="ECO:0000313" key="5">
    <source>
        <dbReference type="EMBL" id="OJI91946.1"/>
    </source>
</evidence>
<comment type="caution">
    <text evidence="5">The sequence shown here is derived from an EMBL/GenBank/DDBJ whole genome shotgun (WGS) entry which is preliminary data.</text>
</comment>
<dbReference type="AlphaFoldDB" id="A0A1L9NRL1"/>
<dbReference type="OrthoDB" id="9815592at2"/>
<evidence type="ECO:0000259" key="4">
    <source>
        <dbReference type="Pfam" id="PF17836"/>
    </source>
</evidence>
<sequence length="198" mass="19820">MRALRIIGAGGHGRVLADIAEGMGYTDIAFLDANYPDFARSGVWDVIGTPSDIESDTDYALGIGDNQARIGLLESLPADLATLIHPSATVSPHAEIGKGSVICAGAVVGAFAKLGTGCIVNTGASVDHDCVLADGAHISPGAHLGGGVFVGARTWIGIGAVVREYKSIGADAMIGAGAAVTLDVPSGARVGGVPAKEF</sequence>
<dbReference type="Pfam" id="PF17836">
    <property type="entry name" value="PglD_N"/>
    <property type="match status" value="1"/>
</dbReference>
<dbReference type="Gene3D" id="3.40.50.20">
    <property type="match status" value="1"/>
</dbReference>
<dbReference type="STRING" id="696762.PFRI_38520"/>
<proteinExistence type="inferred from homology"/>
<dbReference type="PANTHER" id="PTHR43300">
    <property type="entry name" value="ACETYLTRANSFERASE"/>
    <property type="match status" value="1"/>
</dbReference>
<protein>
    <submittedName>
        <fullName evidence="5">Putative acetyltransferase EpsM</fullName>
        <ecNumber evidence="5">2.3.1.-</ecNumber>
    </submittedName>
</protein>
<dbReference type="GO" id="GO:0016746">
    <property type="term" value="F:acyltransferase activity"/>
    <property type="evidence" value="ECO:0007669"/>
    <property type="project" value="UniProtKB-KW"/>
</dbReference>
<dbReference type="NCBIfam" id="TIGR03570">
    <property type="entry name" value="NeuD_NnaD"/>
    <property type="match status" value="1"/>
</dbReference>
<dbReference type="InterPro" id="IPR050179">
    <property type="entry name" value="Trans_hexapeptide_repeat"/>
</dbReference>
<dbReference type="Gene3D" id="2.160.10.10">
    <property type="entry name" value="Hexapeptide repeat proteins"/>
    <property type="match status" value="1"/>
</dbReference>
<feature type="domain" description="PglD N-terminal" evidence="4">
    <location>
        <begin position="4"/>
        <end position="75"/>
    </location>
</feature>
<dbReference type="InterPro" id="IPR011004">
    <property type="entry name" value="Trimer_LpxA-like_sf"/>
</dbReference>
<evidence type="ECO:0000256" key="2">
    <source>
        <dbReference type="PIRSR" id="PIRSR620019-1"/>
    </source>
</evidence>
<dbReference type="SUPFAM" id="SSF51161">
    <property type="entry name" value="Trimeric LpxA-like enzymes"/>
    <property type="match status" value="1"/>
</dbReference>
<dbReference type="InterPro" id="IPR020019">
    <property type="entry name" value="AcTrfase_PglD-like"/>
</dbReference>
<gene>
    <name evidence="5" type="primary">epsM</name>
    <name evidence="5" type="ORF">PFRI_38520</name>
</gene>
<dbReference type="Proteomes" id="UP000184514">
    <property type="component" value="Unassembled WGS sequence"/>
</dbReference>